<evidence type="ECO:0000256" key="3">
    <source>
        <dbReference type="ARBA" id="ARBA00022833"/>
    </source>
</evidence>
<reference evidence="7 8" key="1">
    <citation type="submission" date="2016-11" db="EMBL/GenBank/DDBJ databases">
        <title>The macronuclear genome of Stentor coeruleus: a giant cell with tiny introns.</title>
        <authorList>
            <person name="Slabodnick M."/>
            <person name="Ruby J.G."/>
            <person name="Reiff S.B."/>
            <person name="Swart E.C."/>
            <person name="Gosai S."/>
            <person name="Prabakaran S."/>
            <person name="Witkowska E."/>
            <person name="Larue G.E."/>
            <person name="Fisher S."/>
            <person name="Freeman R.M."/>
            <person name="Gunawardena J."/>
            <person name="Chu W."/>
            <person name="Stover N.A."/>
            <person name="Gregory B.D."/>
            <person name="Nowacki M."/>
            <person name="Derisi J."/>
            <person name="Roy S.W."/>
            <person name="Marshall W.F."/>
            <person name="Sood P."/>
        </authorList>
    </citation>
    <scope>NUCLEOTIDE SEQUENCE [LARGE SCALE GENOMIC DNA]</scope>
    <source>
        <strain evidence="7">WM001</strain>
    </source>
</reference>
<evidence type="ECO:0000256" key="1">
    <source>
        <dbReference type="ARBA" id="ARBA00022723"/>
    </source>
</evidence>
<dbReference type="OrthoDB" id="413267at2759"/>
<proteinExistence type="predicted"/>
<evidence type="ECO:0000313" key="7">
    <source>
        <dbReference type="EMBL" id="OMJ69427.1"/>
    </source>
</evidence>
<evidence type="ECO:0000259" key="6">
    <source>
        <dbReference type="PROSITE" id="PS51083"/>
    </source>
</evidence>
<dbReference type="InterPro" id="IPR007529">
    <property type="entry name" value="Znf_HIT"/>
</dbReference>
<sequence>MARCSERVKKLSQSMKYVDEYTRSLVHAQRLEALEQDNFMAKNRLEELTADDDLFKVEDELMPKNKKKTTKVVKGTEIDENSDTIKKKRKHKSLQPNKKKKRPRMTIEELIITDALTVHDTNPNMLNTIAKPSKYPRRYFCSVCGFEFKYTCLRCGEKFCCKKCGIIHKETRCLKFAD</sequence>
<feature type="compositionally biased region" description="Basic residues" evidence="5">
    <location>
        <begin position="86"/>
        <end position="103"/>
    </location>
</feature>
<name>A0A1R2AY61_9CILI</name>
<evidence type="ECO:0000313" key="8">
    <source>
        <dbReference type="Proteomes" id="UP000187209"/>
    </source>
</evidence>
<dbReference type="PROSITE" id="PS51083">
    <property type="entry name" value="ZF_HIT"/>
    <property type="match status" value="1"/>
</dbReference>
<dbReference type="GO" id="GO:0006338">
    <property type="term" value="P:chromatin remodeling"/>
    <property type="evidence" value="ECO:0007669"/>
    <property type="project" value="InterPro"/>
</dbReference>
<keyword evidence="3" id="KW-0862">Zinc</keyword>
<dbReference type="Proteomes" id="UP000187209">
    <property type="component" value="Unassembled WGS sequence"/>
</dbReference>
<evidence type="ECO:0000256" key="2">
    <source>
        <dbReference type="ARBA" id="ARBA00022771"/>
    </source>
</evidence>
<evidence type="ECO:0000256" key="5">
    <source>
        <dbReference type="SAM" id="MobiDB-lite"/>
    </source>
</evidence>
<dbReference type="AlphaFoldDB" id="A0A1R2AY61"/>
<keyword evidence="8" id="KW-1185">Reference proteome</keyword>
<dbReference type="InterPro" id="IPR039723">
    <property type="entry name" value="Vps71/ZNHIT1"/>
</dbReference>
<dbReference type="EMBL" id="MPUH01001200">
    <property type="protein sequence ID" value="OMJ69427.1"/>
    <property type="molecule type" value="Genomic_DNA"/>
</dbReference>
<dbReference type="GO" id="GO:0008270">
    <property type="term" value="F:zinc ion binding"/>
    <property type="evidence" value="ECO:0007669"/>
    <property type="project" value="UniProtKB-UniRule"/>
</dbReference>
<keyword evidence="1" id="KW-0479">Metal-binding</keyword>
<gene>
    <name evidence="7" type="ORF">SteCoe_32859</name>
</gene>
<dbReference type="Pfam" id="PF04438">
    <property type="entry name" value="zf-HIT"/>
    <property type="match status" value="1"/>
</dbReference>
<dbReference type="PANTHER" id="PTHR13093">
    <property type="entry name" value="ZINC FINGER HIT DOMAIN CONTAINING PROTEIN 1"/>
    <property type="match status" value="1"/>
</dbReference>
<protein>
    <recommendedName>
        <fullName evidence="6">HIT-type domain-containing protein</fullName>
    </recommendedName>
</protein>
<feature type="domain" description="HIT-type" evidence="6">
    <location>
        <begin position="141"/>
        <end position="173"/>
    </location>
</feature>
<evidence type="ECO:0000256" key="4">
    <source>
        <dbReference type="PROSITE-ProRule" id="PRU00453"/>
    </source>
</evidence>
<organism evidence="7 8">
    <name type="scientific">Stentor coeruleus</name>
    <dbReference type="NCBI Taxonomy" id="5963"/>
    <lineage>
        <taxon>Eukaryota</taxon>
        <taxon>Sar</taxon>
        <taxon>Alveolata</taxon>
        <taxon>Ciliophora</taxon>
        <taxon>Postciliodesmatophora</taxon>
        <taxon>Heterotrichea</taxon>
        <taxon>Heterotrichida</taxon>
        <taxon>Stentoridae</taxon>
        <taxon>Stentor</taxon>
    </lineage>
</organism>
<dbReference type="GO" id="GO:0005634">
    <property type="term" value="C:nucleus"/>
    <property type="evidence" value="ECO:0007669"/>
    <property type="project" value="UniProtKB-ARBA"/>
</dbReference>
<keyword evidence="2 4" id="KW-0863">Zinc-finger</keyword>
<accession>A0A1R2AY61</accession>
<feature type="region of interest" description="Disordered" evidence="5">
    <location>
        <begin position="74"/>
        <end position="103"/>
    </location>
</feature>
<dbReference type="CDD" id="cd21437">
    <property type="entry name" value="zf-HIT_ZNHIT1_like"/>
    <property type="match status" value="1"/>
</dbReference>
<comment type="caution">
    <text evidence="7">The sequence shown here is derived from an EMBL/GenBank/DDBJ whole genome shotgun (WGS) entry which is preliminary data.</text>
</comment>